<dbReference type="GO" id="GO:0016491">
    <property type="term" value="F:oxidoreductase activity"/>
    <property type="evidence" value="ECO:0007669"/>
    <property type="project" value="UniProtKB-KW"/>
</dbReference>
<feature type="domain" description="NADP-dependent oxidoreductase" evidence="3">
    <location>
        <begin position="24"/>
        <end position="100"/>
    </location>
</feature>
<dbReference type="InterPro" id="IPR036812">
    <property type="entry name" value="NAD(P)_OxRdtase_dom_sf"/>
</dbReference>
<feature type="domain" description="NADP-dependent oxidoreductase" evidence="3">
    <location>
        <begin position="131"/>
        <end position="184"/>
    </location>
</feature>
<dbReference type="PANTHER" id="PTHR43625:SF75">
    <property type="entry name" value="PERAKINE REDUCTASE-LIKE"/>
    <property type="match status" value="1"/>
</dbReference>
<evidence type="ECO:0000256" key="1">
    <source>
        <dbReference type="ARBA" id="ARBA00022857"/>
    </source>
</evidence>
<name>A0A8D6ZLC8_MUSAM</name>
<protein>
    <submittedName>
        <fullName evidence="4">(wild Malaysian banana) hypothetical protein</fullName>
    </submittedName>
</protein>
<dbReference type="Pfam" id="PF00248">
    <property type="entry name" value="Aldo_ket_red"/>
    <property type="match status" value="2"/>
</dbReference>
<sequence length="226" mass="24896">MEAETQAPEVPRVKLGSQGLEVSRLGLGCFQLTGLINAPLSDEEGIAFIKQAFDRGITFFDTADRFGQHKNEILIGKALKQLPREEVQGASKFGIVKLEDGGAEEVSGGGEGEVHRAVGGEPRHDQACACCASHPITALQIRWWSFWIRDIKDEIVPLCRDLGIGIVAFSPLGMGFFAGKTYYAESSANSSFHPIGSPKIIWRTRFCMSEEQIWLQSMDETLLSRH</sequence>
<dbReference type="EMBL" id="HG996472">
    <property type="protein sequence ID" value="CAG1832205.1"/>
    <property type="molecule type" value="Genomic_DNA"/>
</dbReference>
<evidence type="ECO:0000259" key="3">
    <source>
        <dbReference type="Pfam" id="PF00248"/>
    </source>
</evidence>
<dbReference type="PANTHER" id="PTHR43625">
    <property type="entry name" value="AFLATOXIN B1 ALDEHYDE REDUCTASE"/>
    <property type="match status" value="1"/>
</dbReference>
<organism evidence="4">
    <name type="scientific">Musa acuminata subsp. malaccensis</name>
    <name type="common">Wild banana</name>
    <name type="synonym">Musa malaccensis</name>
    <dbReference type="NCBI Taxonomy" id="214687"/>
    <lineage>
        <taxon>Eukaryota</taxon>
        <taxon>Viridiplantae</taxon>
        <taxon>Streptophyta</taxon>
        <taxon>Embryophyta</taxon>
        <taxon>Tracheophyta</taxon>
        <taxon>Spermatophyta</taxon>
        <taxon>Magnoliopsida</taxon>
        <taxon>Liliopsida</taxon>
        <taxon>Zingiberales</taxon>
        <taxon>Musaceae</taxon>
        <taxon>Musa</taxon>
    </lineage>
</organism>
<proteinExistence type="predicted"/>
<keyword evidence="1" id="KW-0521">NADP</keyword>
<evidence type="ECO:0000256" key="2">
    <source>
        <dbReference type="ARBA" id="ARBA00023002"/>
    </source>
</evidence>
<gene>
    <name evidence="4" type="ORF">GSMUA_81250.1</name>
</gene>
<accession>A0A8D6ZLC8</accession>
<dbReference type="InterPro" id="IPR023210">
    <property type="entry name" value="NADP_OxRdtase_dom"/>
</dbReference>
<dbReference type="InterPro" id="IPR050791">
    <property type="entry name" value="Aldo-Keto_reductase"/>
</dbReference>
<dbReference type="AlphaFoldDB" id="A0A8D6ZLC8"/>
<dbReference type="Gene3D" id="3.20.20.100">
    <property type="entry name" value="NADP-dependent oxidoreductase domain"/>
    <property type="match status" value="2"/>
</dbReference>
<dbReference type="SUPFAM" id="SSF51430">
    <property type="entry name" value="NAD(P)-linked oxidoreductase"/>
    <property type="match status" value="1"/>
</dbReference>
<keyword evidence="2" id="KW-0560">Oxidoreductase</keyword>
<reference evidence="4" key="1">
    <citation type="submission" date="2021-03" db="EMBL/GenBank/DDBJ databases">
        <authorList>
            <consortium name="Genoscope - CEA"/>
            <person name="William W."/>
        </authorList>
    </citation>
    <scope>NUCLEOTIDE SEQUENCE</scope>
    <source>
        <strain evidence="4">Doubled-haploid Pahang</strain>
    </source>
</reference>
<evidence type="ECO:0000313" key="4">
    <source>
        <dbReference type="EMBL" id="CAG1832205.1"/>
    </source>
</evidence>